<reference evidence="1 2" key="1">
    <citation type="submission" date="2018-07" db="EMBL/GenBank/DDBJ databases">
        <title>Section-level genome sequencing of Aspergillus section Nigri to investigate inter- and intra-species variation.</title>
        <authorList>
            <consortium name="DOE Joint Genome Institute"/>
            <person name="Vesth T.C."/>
            <person name="Nybo J.L."/>
            <person name="Theobald S."/>
            <person name="Frisvad J.C."/>
            <person name="Larsen T.O."/>
            <person name="Nielsen K.F."/>
            <person name="Hoof J.B."/>
            <person name="Brandl J."/>
            <person name="Salamov A."/>
            <person name="Riley R."/>
            <person name="Gladden J.M."/>
            <person name="Phatale P."/>
            <person name="Nielsen M.T."/>
            <person name="Lyhne E.K."/>
            <person name="Kogle M.E."/>
            <person name="Strasser K."/>
            <person name="McDonnell E."/>
            <person name="Barry K."/>
            <person name="Clum A."/>
            <person name="Chen C."/>
            <person name="Nolan M."/>
            <person name="Sandor L."/>
            <person name="Kuo A."/>
            <person name="Lipzen A."/>
            <person name="Hainaut M."/>
            <person name="Drula E."/>
            <person name="Tsang A."/>
            <person name="Magnuson J.K."/>
            <person name="Henrissat B."/>
            <person name="Wiebenga A."/>
            <person name="Simmons B.A."/>
            <person name="Makela M.R."/>
            <person name="De vries R.P."/>
            <person name="Grigoriev I.V."/>
            <person name="Mortensen U.H."/>
            <person name="Baker S.E."/>
            <person name="Andersen M.R."/>
        </authorList>
    </citation>
    <scope>NUCLEOTIDE SEQUENCE [LARGE SCALE GENOMIC DNA]</scope>
    <source>
        <strain evidence="1 2">ATCC 13496</strain>
    </source>
</reference>
<dbReference type="Proteomes" id="UP000253845">
    <property type="component" value="Unassembled WGS sequence"/>
</dbReference>
<organism evidence="1 2">
    <name type="scientific">Aspergillus niger ATCC 13496</name>
    <dbReference type="NCBI Taxonomy" id="1353008"/>
    <lineage>
        <taxon>Eukaryota</taxon>
        <taxon>Fungi</taxon>
        <taxon>Dikarya</taxon>
        <taxon>Ascomycota</taxon>
        <taxon>Pezizomycotina</taxon>
        <taxon>Eurotiomycetes</taxon>
        <taxon>Eurotiomycetidae</taxon>
        <taxon>Eurotiales</taxon>
        <taxon>Aspergillaceae</taxon>
        <taxon>Aspergillus</taxon>
        <taxon>Aspergillus subgen. Circumdati</taxon>
    </lineage>
</organism>
<dbReference type="EMBL" id="KZ851907">
    <property type="protein sequence ID" value="RDH22586.1"/>
    <property type="molecule type" value="Genomic_DNA"/>
</dbReference>
<proteinExistence type="predicted"/>
<gene>
    <name evidence="1" type="ORF">M747DRAFT_294180</name>
</gene>
<dbReference type="AlphaFoldDB" id="A0A370C7L0"/>
<evidence type="ECO:0000313" key="1">
    <source>
        <dbReference type="EMBL" id="RDH22586.1"/>
    </source>
</evidence>
<sequence length="71" mass="8317">MGKERKRLYRVSVYSVRRYAHTDTYAHSMQYVHSKRRCDLISWVDDGSIGLGIHTGNATRSTHLYLIYLGR</sequence>
<protein>
    <submittedName>
        <fullName evidence="1">Uncharacterized protein</fullName>
    </submittedName>
</protein>
<accession>A0A370C7L0</accession>
<evidence type="ECO:0000313" key="2">
    <source>
        <dbReference type="Proteomes" id="UP000253845"/>
    </source>
</evidence>
<dbReference type="VEuPathDB" id="FungiDB:M747DRAFT_294180"/>
<name>A0A370C7L0_ASPNG</name>